<keyword evidence="7" id="KW-0812">Transmembrane</keyword>
<reference evidence="9 10" key="1">
    <citation type="journal article" date="2014" name="Genome Announc.">
        <title>Draft Genome Sequence of Cytophaga fermentans JCM 21142T, a Facultative Anaerobe Isolated from Marine Mud.</title>
        <authorList>
            <person name="Starns D."/>
            <person name="Oshima K."/>
            <person name="Suda W."/>
            <person name="Iino T."/>
            <person name="Yuki M."/>
            <person name="Inoue J."/>
            <person name="Kitamura K."/>
            <person name="Iida T."/>
            <person name="Darby A."/>
            <person name="Hattori M."/>
            <person name="Ohkuma M."/>
        </authorList>
    </citation>
    <scope>NUCLEOTIDE SEQUENCE [LARGE SCALE GENOMIC DNA]</scope>
    <source>
        <strain evidence="9 10">JCM 21142</strain>
    </source>
</reference>
<evidence type="ECO:0000256" key="5">
    <source>
        <dbReference type="ARBA" id="ARBA00022777"/>
    </source>
</evidence>
<keyword evidence="6" id="KW-0902">Two-component regulatory system</keyword>
<dbReference type="OrthoDB" id="9813394at2"/>
<dbReference type="CDD" id="cd00082">
    <property type="entry name" value="HisKA"/>
    <property type="match status" value="1"/>
</dbReference>
<keyword evidence="7" id="KW-0472">Membrane</keyword>
<dbReference type="Gene3D" id="1.10.287.130">
    <property type="match status" value="1"/>
</dbReference>
<evidence type="ECO:0000256" key="2">
    <source>
        <dbReference type="ARBA" id="ARBA00012438"/>
    </source>
</evidence>
<keyword evidence="7" id="KW-1133">Transmembrane helix</keyword>
<evidence type="ECO:0000256" key="4">
    <source>
        <dbReference type="ARBA" id="ARBA00022679"/>
    </source>
</evidence>
<evidence type="ECO:0000256" key="1">
    <source>
        <dbReference type="ARBA" id="ARBA00000085"/>
    </source>
</evidence>
<feature type="domain" description="Histidine kinase" evidence="8">
    <location>
        <begin position="394"/>
        <end position="631"/>
    </location>
</feature>
<keyword evidence="10" id="KW-1185">Reference proteome</keyword>
<evidence type="ECO:0000259" key="8">
    <source>
        <dbReference type="PROSITE" id="PS50109"/>
    </source>
</evidence>
<dbReference type="InterPro" id="IPR050736">
    <property type="entry name" value="Sensor_HK_Regulatory"/>
</dbReference>
<keyword evidence="3" id="KW-0597">Phosphoprotein</keyword>
<organism evidence="9 10">
    <name type="scientific">Saccharicrinis fermentans DSM 9555 = JCM 21142</name>
    <dbReference type="NCBI Taxonomy" id="869213"/>
    <lineage>
        <taxon>Bacteria</taxon>
        <taxon>Pseudomonadati</taxon>
        <taxon>Bacteroidota</taxon>
        <taxon>Bacteroidia</taxon>
        <taxon>Marinilabiliales</taxon>
        <taxon>Marinilabiliaceae</taxon>
        <taxon>Saccharicrinis</taxon>
    </lineage>
</organism>
<dbReference type="PANTHER" id="PTHR43711">
    <property type="entry name" value="TWO-COMPONENT HISTIDINE KINASE"/>
    <property type="match status" value="1"/>
</dbReference>
<dbReference type="eggNOG" id="COG2205">
    <property type="taxonomic scope" value="Bacteria"/>
</dbReference>
<evidence type="ECO:0000256" key="6">
    <source>
        <dbReference type="ARBA" id="ARBA00023012"/>
    </source>
</evidence>
<dbReference type="InterPro" id="IPR036890">
    <property type="entry name" value="HATPase_C_sf"/>
</dbReference>
<dbReference type="SUPFAM" id="SSF47384">
    <property type="entry name" value="Homodimeric domain of signal transducing histidine kinase"/>
    <property type="match status" value="1"/>
</dbReference>
<dbReference type="EC" id="2.7.13.3" evidence="2"/>
<dbReference type="InterPro" id="IPR003594">
    <property type="entry name" value="HATPase_dom"/>
</dbReference>
<comment type="catalytic activity">
    <reaction evidence="1">
        <text>ATP + protein L-histidine = ADP + protein N-phospho-L-histidine.</text>
        <dbReference type="EC" id="2.7.13.3"/>
    </reaction>
</comment>
<dbReference type="AlphaFoldDB" id="W7YKZ9"/>
<evidence type="ECO:0000313" key="10">
    <source>
        <dbReference type="Proteomes" id="UP000019402"/>
    </source>
</evidence>
<gene>
    <name evidence="9" type="ORF">JCM21142_93916</name>
</gene>
<dbReference type="PRINTS" id="PR00344">
    <property type="entry name" value="BCTRLSENSOR"/>
</dbReference>
<dbReference type="InterPro" id="IPR036097">
    <property type="entry name" value="HisK_dim/P_sf"/>
</dbReference>
<dbReference type="InterPro" id="IPR004358">
    <property type="entry name" value="Sig_transdc_His_kin-like_C"/>
</dbReference>
<dbReference type="SUPFAM" id="SSF55874">
    <property type="entry name" value="ATPase domain of HSP90 chaperone/DNA topoisomerase II/histidine kinase"/>
    <property type="match status" value="1"/>
</dbReference>
<accession>W7YKZ9</accession>
<dbReference type="Gene3D" id="3.30.565.10">
    <property type="entry name" value="Histidine kinase-like ATPase, C-terminal domain"/>
    <property type="match status" value="1"/>
</dbReference>
<proteinExistence type="predicted"/>
<dbReference type="EMBL" id="BAMD01000072">
    <property type="protein sequence ID" value="GAF05191.1"/>
    <property type="molecule type" value="Genomic_DNA"/>
</dbReference>
<feature type="transmembrane region" description="Helical" evidence="7">
    <location>
        <begin position="342"/>
        <end position="363"/>
    </location>
</feature>
<dbReference type="PANTHER" id="PTHR43711:SF1">
    <property type="entry name" value="HISTIDINE KINASE 1"/>
    <property type="match status" value="1"/>
</dbReference>
<dbReference type="Pfam" id="PF02518">
    <property type="entry name" value="HATPase_c"/>
    <property type="match status" value="1"/>
</dbReference>
<evidence type="ECO:0000313" key="9">
    <source>
        <dbReference type="EMBL" id="GAF05191.1"/>
    </source>
</evidence>
<evidence type="ECO:0000256" key="7">
    <source>
        <dbReference type="SAM" id="Phobius"/>
    </source>
</evidence>
<evidence type="ECO:0000256" key="3">
    <source>
        <dbReference type="ARBA" id="ARBA00022553"/>
    </source>
</evidence>
<keyword evidence="5" id="KW-0418">Kinase</keyword>
<dbReference type="Proteomes" id="UP000019402">
    <property type="component" value="Unassembled WGS sequence"/>
</dbReference>
<dbReference type="SMART" id="SM00388">
    <property type="entry name" value="HisKA"/>
    <property type="match status" value="1"/>
</dbReference>
<dbReference type="PROSITE" id="PS50109">
    <property type="entry name" value="HIS_KIN"/>
    <property type="match status" value="1"/>
</dbReference>
<comment type="caution">
    <text evidence="9">The sequence shown here is derived from an EMBL/GenBank/DDBJ whole genome shotgun (WGS) entry which is preliminary data.</text>
</comment>
<dbReference type="Pfam" id="PF00512">
    <property type="entry name" value="HisKA"/>
    <property type="match status" value="1"/>
</dbReference>
<dbReference type="InterPro" id="IPR003661">
    <property type="entry name" value="HisK_dim/P_dom"/>
</dbReference>
<dbReference type="InterPro" id="IPR005467">
    <property type="entry name" value="His_kinase_dom"/>
</dbReference>
<dbReference type="STRING" id="869213.GCA_000517085_02740"/>
<sequence>MKKATFKLHIIISLLIYLVQGLLSQAFTENKKILYINSYSIGLLWTDEFTLGLKTELDKSGDIAYYTEFMDTKRIQFHSHYDYFYQYLKTKYMGIDFDAVVTADNNALDFFLYHKDSIIFKHKPLIFAGINNIDDYHLNDIEAYGIVEGRGWEHVFYSMHRLFPDRKNVYVFSNTSHTDSLNQSIVAKYAQEFGVPEYHIIMSSNQDSMVNILKSLGSKDMVYLFNRTFSKSAAHWPYNDILTKMNKPLDVPIFSGAHIRDGINNIVGGEENIGEFHGRTAAHMVIKLLHGQELKPRFIYPKGKLLYNYQELKRFHIDHKLLPRDAIIVNKPESIFSKFKQIAYINFSFIAACVAIIITMIINNKNQKRYRKKIEEARDNALQSEAVKTSFIANISHEIRTPLNAIIGFSDILKAENKSANLNEYIKHIHDSSYILERLVNDVLDLSLIDSNEVKLNNSEVFLPTFTDELIKRNTVQLERYGKTKLKLRLKTPQGGPKILYTDTFRLNQILQNLINNSIKYSYSGTITLSYHFYTREEVLSKIKLQHYQLNDDQYCMFSVRDYGIGIPQELKTFVFERFRRLDQVYMGHHGGVGLGLNISKSIIKLMGGEIWFESKQGTGSTFSFVVPNNIPSI</sequence>
<name>W7YKZ9_9BACT</name>
<dbReference type="GO" id="GO:0000155">
    <property type="term" value="F:phosphorelay sensor kinase activity"/>
    <property type="evidence" value="ECO:0007669"/>
    <property type="project" value="InterPro"/>
</dbReference>
<keyword evidence="4" id="KW-0808">Transferase</keyword>
<dbReference type="RefSeq" id="WP_027472273.1">
    <property type="nucleotide sequence ID" value="NZ_BAMD01000072.1"/>
</dbReference>
<dbReference type="SMART" id="SM00387">
    <property type="entry name" value="HATPase_c"/>
    <property type="match status" value="1"/>
</dbReference>
<protein>
    <recommendedName>
        <fullName evidence="2">histidine kinase</fullName>
        <ecNumber evidence="2">2.7.13.3</ecNumber>
    </recommendedName>
</protein>